<comment type="similarity">
    <text evidence="1">Belongs to the ATP-dependent AMP-binding enzyme family.</text>
</comment>
<dbReference type="Proteomes" id="UP000598997">
    <property type="component" value="Unassembled WGS sequence"/>
</dbReference>
<dbReference type="NCBIfam" id="NF004837">
    <property type="entry name" value="PRK06187.1"/>
    <property type="match status" value="1"/>
</dbReference>
<evidence type="ECO:0000313" key="9">
    <source>
        <dbReference type="Proteomes" id="UP000598997"/>
    </source>
</evidence>
<dbReference type="InterPro" id="IPR050237">
    <property type="entry name" value="ATP-dep_AMP-bd_enzyme"/>
</dbReference>
<dbReference type="PROSITE" id="PS00455">
    <property type="entry name" value="AMP_BINDING"/>
    <property type="match status" value="1"/>
</dbReference>
<comment type="caution">
    <text evidence="8">The sequence shown here is derived from an EMBL/GenBank/DDBJ whole genome shotgun (WGS) entry which is preliminary data.</text>
</comment>
<dbReference type="OrthoDB" id="7415522at2"/>
<organism evidence="8 9">
    <name type="scientific">Croceicoccus pelagius</name>
    <dbReference type="NCBI Taxonomy" id="1703341"/>
    <lineage>
        <taxon>Bacteria</taxon>
        <taxon>Pseudomonadati</taxon>
        <taxon>Pseudomonadota</taxon>
        <taxon>Alphaproteobacteria</taxon>
        <taxon>Sphingomonadales</taxon>
        <taxon>Erythrobacteraceae</taxon>
        <taxon>Croceicoccus</taxon>
    </lineage>
</organism>
<dbReference type="EMBL" id="BMIO01000001">
    <property type="protein sequence ID" value="GGD31725.1"/>
    <property type="molecule type" value="Genomic_DNA"/>
</dbReference>
<dbReference type="PANTHER" id="PTHR43767">
    <property type="entry name" value="LONG-CHAIN-FATTY-ACID--COA LIGASE"/>
    <property type="match status" value="1"/>
</dbReference>
<dbReference type="Pfam" id="PF00501">
    <property type="entry name" value="AMP-binding"/>
    <property type="match status" value="1"/>
</dbReference>
<evidence type="ECO:0000259" key="6">
    <source>
        <dbReference type="Pfam" id="PF00501"/>
    </source>
</evidence>
<dbReference type="InterPro" id="IPR045851">
    <property type="entry name" value="AMP-bd_C_sf"/>
</dbReference>
<dbReference type="Pfam" id="PF13193">
    <property type="entry name" value="AMP-binding_C"/>
    <property type="match status" value="1"/>
</dbReference>
<protein>
    <recommendedName>
        <fullName evidence="5">3-methylmercaptopropionyl-CoA ligase</fullName>
        <ecNumber evidence="4">6.2.1.44</ecNumber>
    </recommendedName>
</protein>
<evidence type="ECO:0000256" key="4">
    <source>
        <dbReference type="ARBA" id="ARBA00066616"/>
    </source>
</evidence>
<evidence type="ECO:0000256" key="1">
    <source>
        <dbReference type="ARBA" id="ARBA00006432"/>
    </source>
</evidence>
<reference evidence="8 9" key="1">
    <citation type="journal article" date="2014" name="Int. J. Syst. Evol. Microbiol.">
        <title>Complete genome sequence of Corynebacterium casei LMG S-19264T (=DSM 44701T), isolated from a smear-ripened cheese.</title>
        <authorList>
            <consortium name="US DOE Joint Genome Institute (JGI-PGF)"/>
            <person name="Walter F."/>
            <person name="Albersmeier A."/>
            <person name="Kalinowski J."/>
            <person name="Ruckert C."/>
        </authorList>
    </citation>
    <scope>NUCLEOTIDE SEQUENCE [LARGE SCALE GENOMIC DNA]</scope>
    <source>
        <strain evidence="8 9">CGMCC 1.15358</strain>
    </source>
</reference>
<dbReference type="InterPro" id="IPR025110">
    <property type="entry name" value="AMP-bd_C"/>
</dbReference>
<comment type="catalytic activity">
    <reaction evidence="3">
        <text>3-(methylsulfanyl)propanoate + ATP + CoA = 3-(methylsulfanyl)propanoyl-CoA + AMP + diphosphate</text>
        <dbReference type="Rhea" id="RHEA:43052"/>
        <dbReference type="ChEBI" id="CHEBI:30616"/>
        <dbReference type="ChEBI" id="CHEBI:33019"/>
        <dbReference type="ChEBI" id="CHEBI:49016"/>
        <dbReference type="ChEBI" id="CHEBI:57287"/>
        <dbReference type="ChEBI" id="CHEBI:82815"/>
        <dbReference type="ChEBI" id="CHEBI:456215"/>
        <dbReference type="EC" id="6.2.1.44"/>
    </reaction>
    <physiologicalReaction direction="left-to-right" evidence="3">
        <dbReference type="Rhea" id="RHEA:43053"/>
    </physiologicalReaction>
</comment>
<keyword evidence="2" id="KW-0436">Ligase</keyword>
<dbReference type="GO" id="GO:0016877">
    <property type="term" value="F:ligase activity, forming carbon-sulfur bonds"/>
    <property type="evidence" value="ECO:0007669"/>
    <property type="project" value="UniProtKB-ARBA"/>
</dbReference>
<proteinExistence type="inferred from homology"/>
<dbReference type="RefSeq" id="WP_066765694.1">
    <property type="nucleotide sequence ID" value="NZ_BMIO01000001.1"/>
</dbReference>
<dbReference type="NCBIfam" id="NF004674">
    <property type="entry name" value="PRK06018.1"/>
    <property type="match status" value="1"/>
</dbReference>
<evidence type="ECO:0000256" key="2">
    <source>
        <dbReference type="ARBA" id="ARBA00022598"/>
    </source>
</evidence>
<dbReference type="InterPro" id="IPR000873">
    <property type="entry name" value="AMP-dep_synth/lig_dom"/>
</dbReference>
<evidence type="ECO:0000256" key="3">
    <source>
        <dbReference type="ARBA" id="ARBA00051915"/>
    </source>
</evidence>
<feature type="domain" description="AMP-dependent synthetase/ligase" evidence="6">
    <location>
        <begin position="17"/>
        <end position="398"/>
    </location>
</feature>
<dbReference type="Gene3D" id="3.30.300.30">
    <property type="match status" value="1"/>
</dbReference>
<dbReference type="Gene3D" id="3.40.50.12780">
    <property type="entry name" value="N-terminal domain of ligase-like"/>
    <property type="match status" value="1"/>
</dbReference>
<evidence type="ECO:0000256" key="5">
    <source>
        <dbReference type="ARBA" id="ARBA00067668"/>
    </source>
</evidence>
<dbReference type="InterPro" id="IPR042099">
    <property type="entry name" value="ANL_N_sf"/>
</dbReference>
<feature type="domain" description="AMP-binding enzyme C-terminal" evidence="7">
    <location>
        <begin position="448"/>
        <end position="522"/>
    </location>
</feature>
<dbReference type="CDD" id="cd12119">
    <property type="entry name" value="ttLC_FACS_AlkK_like"/>
    <property type="match status" value="1"/>
</dbReference>
<dbReference type="EC" id="6.2.1.44" evidence="4"/>
<dbReference type="AlphaFoldDB" id="A0A917DEI3"/>
<gene>
    <name evidence="8" type="ORF">GCM10010989_02210</name>
</gene>
<dbReference type="FunFam" id="3.30.300.30:FF:000008">
    <property type="entry name" value="2,3-dihydroxybenzoate-AMP ligase"/>
    <property type="match status" value="1"/>
</dbReference>
<accession>A0A917DEI3</accession>
<evidence type="ECO:0000259" key="7">
    <source>
        <dbReference type="Pfam" id="PF13193"/>
    </source>
</evidence>
<name>A0A917DEI3_9SPHN</name>
<sequence length="540" mass="58793">MLGLMQDWPLTVDKILDRAASYFGDTEIVTRRTDGAIHRTNYAEVHARARQVSGALRALGITAGDRVATLAWNSERHMESWYGAMGIGAVLHTLNPRLHPQQLAWIINHAADRVLIFDTTFLPLVEAVREQISVEHYVIIADPSEMPENQLGAICYEKWIAAANIGTAWGGFDENSACGLCYTSGTTGNPKGVLYSHRSNVIHAMISLSKDCFDLGSHDTVMPVVPMFHANAWALAFAGPMAGAKMVMPGPGLDGRSIHEMLTDERVTLTAAVPTLWMGLLEYMRANKLDLPWLKRVCIGGSAIPERILRAFEEDYGVEVGHAWGMTECSPIGSVSHVPRGLVDAPFEKVLPHKMAQGIPLFGTELRVVGSEGDTVARGSGDSGNLQIRGVAVVSSYFGGDGGDILDENDWFDTGDLASVDEEGAIRLTDRSKDVIKSGGEWISSIDLENAVISHPQVANAAAIAIPNDKWGERPLLIIQPESGLLPSEDDLREFLTGRIASWWMPDEFRFVEAIPLGATGKVNKLKLRKMYADGELAAD</sequence>
<dbReference type="PANTHER" id="PTHR43767:SF11">
    <property type="entry name" value="MEDIUM-CHAIN-FATTY-ACID--COA LIGASE"/>
    <property type="match status" value="1"/>
</dbReference>
<evidence type="ECO:0000313" key="8">
    <source>
        <dbReference type="EMBL" id="GGD31725.1"/>
    </source>
</evidence>
<dbReference type="SUPFAM" id="SSF56801">
    <property type="entry name" value="Acetyl-CoA synthetase-like"/>
    <property type="match status" value="1"/>
</dbReference>
<dbReference type="InterPro" id="IPR020845">
    <property type="entry name" value="AMP-binding_CS"/>
</dbReference>
<keyword evidence="9" id="KW-1185">Reference proteome</keyword>